<organism evidence="2">
    <name type="scientific">Staphylococcus hominis</name>
    <dbReference type="NCBI Taxonomy" id="1290"/>
    <lineage>
        <taxon>Bacteria</taxon>
        <taxon>Bacillati</taxon>
        <taxon>Bacillota</taxon>
        <taxon>Bacilli</taxon>
        <taxon>Bacillales</taxon>
        <taxon>Staphylococcaceae</taxon>
        <taxon>Staphylococcus</taxon>
    </lineage>
</organism>
<protein>
    <submittedName>
        <fullName evidence="2">Alpha/beta hydrolase</fullName>
    </submittedName>
</protein>
<name>A0A3S7H187_STAHO</name>
<dbReference type="EMBL" id="CP014567">
    <property type="protein sequence ID" value="AVI07293.1"/>
    <property type="molecule type" value="Genomic_DNA"/>
</dbReference>
<accession>A0A3S7H187</accession>
<dbReference type="InterPro" id="IPR010315">
    <property type="entry name" value="DUF915_hydro-like"/>
</dbReference>
<dbReference type="Pfam" id="PF06028">
    <property type="entry name" value="DUF915"/>
    <property type="match status" value="1"/>
</dbReference>
<keyword evidence="2" id="KW-0378">Hydrolase</keyword>
<feature type="region of interest" description="Disordered" evidence="1">
    <location>
        <begin position="35"/>
        <end position="54"/>
    </location>
</feature>
<evidence type="ECO:0000256" key="1">
    <source>
        <dbReference type="SAM" id="MobiDB-lite"/>
    </source>
</evidence>
<dbReference type="GO" id="GO:0016787">
    <property type="term" value="F:hydrolase activity"/>
    <property type="evidence" value="ECO:0007669"/>
    <property type="project" value="UniProtKB-KW"/>
</dbReference>
<dbReference type="AlphaFoldDB" id="A0A3S7H187"/>
<evidence type="ECO:0000313" key="2">
    <source>
        <dbReference type="EMBL" id="AVI07293.1"/>
    </source>
</evidence>
<sequence length="54" mass="6157">MKSDGNHPPFPTLNKKEVNMARTYNGVLNLNEKVNEIQVDQNGKPNKMSEDDKK</sequence>
<proteinExistence type="predicted"/>
<reference evidence="2" key="1">
    <citation type="submission" date="2016-02" db="EMBL/GenBank/DDBJ databases">
        <title>Genomic sequence of a clinical Staphylococcus hominis isolate.</title>
        <authorList>
            <person name="McClure J.M."/>
            <person name="Zhang K."/>
        </authorList>
    </citation>
    <scope>NUCLEOTIDE SEQUENCE</scope>
    <source>
        <strain evidence="2">C34847</strain>
    </source>
</reference>
<gene>
    <name evidence="2" type="ORF">AZE34_08400</name>
</gene>